<keyword evidence="3 5" id="KW-1133">Transmembrane helix</keyword>
<dbReference type="Proteomes" id="UP000178444">
    <property type="component" value="Unassembled WGS sequence"/>
</dbReference>
<sequence>MTLLQEFKIFIKSIISWIYALVAFALFFSFFGLNRVAIYGRDLILPTLSKDSLSIQAFKMMERDLVPPGVQLIVTDPWSGFVVQLEITFILAFIASFPFLLYKIIRYISPALFEHEKKAVFRSVVAFTFLFLMGCVFAYYILIPLTFKFMYPFASSLGVATLFSLDSFMAWIIAILITTGIIFLLPIFMTVLSYLGLVSPGFWRRKWKFALFFLLIFSAVITPDGTGITMIMLFVPLSLLYGTGSLMSGPPGRRAGQG</sequence>
<dbReference type="InterPro" id="IPR002033">
    <property type="entry name" value="TatC"/>
</dbReference>
<evidence type="ECO:0000256" key="5">
    <source>
        <dbReference type="HAMAP-Rule" id="MF_00902"/>
    </source>
</evidence>
<organism evidence="6 7">
    <name type="scientific">Candidatus Yanofskybacteria bacterium RIFCSPLOWO2_01_FULL_49_17</name>
    <dbReference type="NCBI Taxonomy" id="1802700"/>
    <lineage>
        <taxon>Bacteria</taxon>
        <taxon>Candidatus Yanofskyibacteriota</taxon>
    </lineage>
</organism>
<evidence type="ECO:0000256" key="4">
    <source>
        <dbReference type="ARBA" id="ARBA00023136"/>
    </source>
</evidence>
<dbReference type="Pfam" id="PF00902">
    <property type="entry name" value="TatC"/>
    <property type="match status" value="1"/>
</dbReference>
<protein>
    <recommendedName>
        <fullName evidence="5">Sec-independent protein translocase protein TatC</fullName>
    </recommendedName>
</protein>
<keyword evidence="5" id="KW-1003">Cell membrane</keyword>
<evidence type="ECO:0000313" key="7">
    <source>
        <dbReference type="Proteomes" id="UP000178444"/>
    </source>
</evidence>
<keyword evidence="5" id="KW-0653">Protein transport</keyword>
<keyword evidence="4 5" id="KW-0472">Membrane</keyword>
<proteinExistence type="inferred from homology"/>
<evidence type="ECO:0000313" key="6">
    <source>
        <dbReference type="EMBL" id="OGN27763.1"/>
    </source>
</evidence>
<evidence type="ECO:0000256" key="3">
    <source>
        <dbReference type="ARBA" id="ARBA00022989"/>
    </source>
</evidence>
<comment type="similarity">
    <text evidence="5">Belongs to the TatC family.</text>
</comment>
<feature type="transmembrane region" description="Helical" evidence="5">
    <location>
        <begin position="168"/>
        <end position="197"/>
    </location>
</feature>
<dbReference type="GO" id="GO:0033281">
    <property type="term" value="C:TAT protein transport complex"/>
    <property type="evidence" value="ECO:0007669"/>
    <property type="project" value="UniProtKB-UniRule"/>
</dbReference>
<feature type="transmembrane region" description="Helical" evidence="5">
    <location>
        <begin position="81"/>
        <end position="102"/>
    </location>
</feature>
<feature type="transmembrane region" description="Helical" evidence="5">
    <location>
        <begin position="9"/>
        <end position="33"/>
    </location>
</feature>
<dbReference type="PRINTS" id="PR01840">
    <property type="entry name" value="TATCFAMILY"/>
</dbReference>
<reference evidence="6 7" key="1">
    <citation type="journal article" date="2016" name="Nat. Commun.">
        <title>Thousands of microbial genomes shed light on interconnected biogeochemical processes in an aquifer system.</title>
        <authorList>
            <person name="Anantharaman K."/>
            <person name="Brown C.T."/>
            <person name="Hug L.A."/>
            <person name="Sharon I."/>
            <person name="Castelle C.J."/>
            <person name="Probst A.J."/>
            <person name="Thomas B.C."/>
            <person name="Singh A."/>
            <person name="Wilkins M.J."/>
            <person name="Karaoz U."/>
            <person name="Brodie E.L."/>
            <person name="Williams K.H."/>
            <person name="Hubbard S.S."/>
            <person name="Banfield J.F."/>
        </authorList>
    </citation>
    <scope>NUCLEOTIDE SEQUENCE [LARGE SCALE GENOMIC DNA]</scope>
</reference>
<dbReference type="GO" id="GO:0009977">
    <property type="term" value="F:proton motive force dependent protein transmembrane transporter activity"/>
    <property type="evidence" value="ECO:0007669"/>
    <property type="project" value="TreeGrafter"/>
</dbReference>
<comment type="subunit">
    <text evidence="5">Forms a complex with TatA.</text>
</comment>
<keyword evidence="5" id="KW-0811">Translocation</keyword>
<feature type="transmembrane region" description="Helical" evidence="5">
    <location>
        <begin position="209"/>
        <end position="241"/>
    </location>
</feature>
<evidence type="ECO:0000256" key="2">
    <source>
        <dbReference type="ARBA" id="ARBA00022692"/>
    </source>
</evidence>
<name>A0A1F8GQW0_9BACT</name>
<dbReference type="GO" id="GO:0043953">
    <property type="term" value="P:protein transport by the Tat complex"/>
    <property type="evidence" value="ECO:0007669"/>
    <property type="project" value="UniProtKB-UniRule"/>
</dbReference>
<gene>
    <name evidence="5" type="primary">tatC</name>
    <name evidence="6" type="ORF">A2941_02725</name>
</gene>
<dbReference type="HAMAP" id="MF_00902">
    <property type="entry name" value="TatC"/>
    <property type="match status" value="1"/>
</dbReference>
<dbReference type="PANTHER" id="PTHR30371">
    <property type="entry name" value="SEC-INDEPENDENT PROTEIN TRANSLOCASE PROTEIN TATC"/>
    <property type="match status" value="1"/>
</dbReference>
<comment type="subcellular location">
    <subcellularLocation>
        <location evidence="5">Cell membrane</location>
        <topology evidence="5">Multi-pass membrane protein</topology>
    </subcellularLocation>
    <subcellularLocation>
        <location evidence="1">Membrane</location>
        <topology evidence="1">Multi-pass membrane protein</topology>
    </subcellularLocation>
</comment>
<comment type="caution">
    <text evidence="6">The sequence shown here is derived from an EMBL/GenBank/DDBJ whole genome shotgun (WGS) entry which is preliminary data.</text>
</comment>
<dbReference type="AlphaFoldDB" id="A0A1F8GQW0"/>
<dbReference type="EMBL" id="MGKO01000007">
    <property type="protein sequence ID" value="OGN27763.1"/>
    <property type="molecule type" value="Genomic_DNA"/>
</dbReference>
<evidence type="ECO:0000256" key="1">
    <source>
        <dbReference type="ARBA" id="ARBA00004141"/>
    </source>
</evidence>
<keyword evidence="2 5" id="KW-0812">Transmembrane</keyword>
<accession>A0A1F8GQW0</accession>
<keyword evidence="5" id="KW-0813">Transport</keyword>
<dbReference type="PANTHER" id="PTHR30371:SF0">
    <property type="entry name" value="SEC-INDEPENDENT PROTEIN TRANSLOCASE PROTEIN TATC, CHLOROPLASTIC-RELATED"/>
    <property type="match status" value="1"/>
</dbReference>
<dbReference type="GO" id="GO:0065002">
    <property type="term" value="P:intracellular protein transmembrane transport"/>
    <property type="evidence" value="ECO:0007669"/>
    <property type="project" value="TreeGrafter"/>
</dbReference>
<comment type="caution">
    <text evidence="5">Lacks conserved residue(s) required for the propagation of feature annotation.</text>
</comment>
<feature type="transmembrane region" description="Helical" evidence="5">
    <location>
        <begin position="123"/>
        <end position="143"/>
    </location>
</feature>
<comment type="function">
    <text evidence="5">Part of the twin-arginine translocation (Tat) system that transports large folded proteins containing a characteristic twin-arginine motif in their signal peptide across membranes.</text>
</comment>